<evidence type="ECO:0000313" key="3">
    <source>
        <dbReference type="EMBL" id="NML58287.1"/>
    </source>
</evidence>
<evidence type="ECO:0000313" key="4">
    <source>
        <dbReference type="Proteomes" id="UP000552615"/>
    </source>
</evidence>
<keyword evidence="1" id="KW-0472">Membrane</keyword>
<dbReference type="Proteomes" id="UP000552615">
    <property type="component" value="Unassembled WGS sequence"/>
</dbReference>
<dbReference type="GO" id="GO:0006506">
    <property type="term" value="P:GPI anchor biosynthetic process"/>
    <property type="evidence" value="ECO:0007669"/>
    <property type="project" value="TreeGrafter"/>
</dbReference>
<sequence>MKIIRLIFFIVHVGIAFLLAATLLNAYVPPKTFPWFNLLSLGFPVLMIAYILLTLFWIISWKKRAFVFLLFGLLFFKPVIRWINYTPQKNETPDLKIISLNAKGGFYGKENIESYIDSQHADIVMLQEYGAKNTYHFKGMKEGPQSYVITIFTKHKIVEHKQLIDSDYNYNNAYVSHTDIEIRGKIYRFINVYLQPFKFQKSMVKLNGDSEEDEQKVKDVVKRLIPTFKMHQEQIGAIRKSIDESPYPVLLAGDFNSVPNSYEYYHLAEGLQDAFVEAGRGSGTSFHDYKFPIRIDYIFSSKSIQPISYKVDRSVKLSDHFPIIATFKIENKSE</sequence>
<dbReference type="InterPro" id="IPR005135">
    <property type="entry name" value="Endo/exonuclease/phosphatase"/>
</dbReference>
<keyword evidence="3" id="KW-0269">Exonuclease</keyword>
<feature type="transmembrane region" description="Helical" evidence="1">
    <location>
        <begin position="7"/>
        <end position="28"/>
    </location>
</feature>
<dbReference type="RefSeq" id="WP_169231628.1">
    <property type="nucleotide sequence ID" value="NZ_JABBGF010000002.1"/>
</dbReference>
<comment type="caution">
    <text evidence="3">The sequence shown here is derived from an EMBL/GenBank/DDBJ whole genome shotgun (WGS) entry which is preliminary data.</text>
</comment>
<keyword evidence="3" id="KW-0540">Nuclease</keyword>
<keyword evidence="3" id="KW-0378">Hydrolase</keyword>
<keyword evidence="3" id="KW-0255">Endonuclease</keyword>
<feature type="domain" description="Endonuclease/exonuclease/phosphatase" evidence="2">
    <location>
        <begin position="99"/>
        <end position="320"/>
    </location>
</feature>
<dbReference type="PANTHER" id="PTHR14859">
    <property type="entry name" value="CALCOFLUOR WHITE HYPERSENSITIVE PROTEIN PRECURSOR"/>
    <property type="match status" value="1"/>
</dbReference>
<evidence type="ECO:0000259" key="2">
    <source>
        <dbReference type="Pfam" id="PF03372"/>
    </source>
</evidence>
<reference evidence="3 4" key="1">
    <citation type="submission" date="2020-04" db="EMBL/GenBank/DDBJ databases">
        <title>Chryseobacterium sp. RJ-7-14 sp. nov., isolated from Jeju soil.</title>
        <authorList>
            <person name="Dahal R.H."/>
            <person name="Chaudhary D.K."/>
        </authorList>
    </citation>
    <scope>NUCLEOTIDE SEQUENCE [LARGE SCALE GENOMIC DNA]</scope>
    <source>
        <strain evidence="3 4">RJ-7-14</strain>
    </source>
</reference>
<feature type="transmembrane region" description="Helical" evidence="1">
    <location>
        <begin position="65"/>
        <end position="83"/>
    </location>
</feature>
<gene>
    <name evidence="3" type="ORF">HHL20_13140</name>
</gene>
<dbReference type="PANTHER" id="PTHR14859:SF15">
    <property type="entry name" value="ENDONUCLEASE_EXONUCLEASE_PHOSPHATASE DOMAIN-CONTAINING PROTEIN"/>
    <property type="match status" value="1"/>
</dbReference>
<dbReference type="CDD" id="cd09084">
    <property type="entry name" value="EEP-2"/>
    <property type="match status" value="1"/>
</dbReference>
<dbReference type="AlphaFoldDB" id="A0A7Y0FJJ9"/>
<protein>
    <submittedName>
        <fullName evidence="3">Endonuclease/exonuclease/phosphatase family protein</fullName>
    </submittedName>
</protein>
<dbReference type="SUPFAM" id="SSF56219">
    <property type="entry name" value="DNase I-like"/>
    <property type="match status" value="1"/>
</dbReference>
<dbReference type="Gene3D" id="3.60.10.10">
    <property type="entry name" value="Endonuclease/exonuclease/phosphatase"/>
    <property type="match status" value="1"/>
</dbReference>
<keyword evidence="1" id="KW-0812">Transmembrane</keyword>
<dbReference type="Pfam" id="PF03372">
    <property type="entry name" value="Exo_endo_phos"/>
    <property type="match status" value="1"/>
</dbReference>
<dbReference type="GO" id="GO:0016020">
    <property type="term" value="C:membrane"/>
    <property type="evidence" value="ECO:0007669"/>
    <property type="project" value="GOC"/>
</dbReference>
<dbReference type="InterPro" id="IPR051916">
    <property type="entry name" value="GPI-anchor_lipid_remodeler"/>
</dbReference>
<keyword evidence="1" id="KW-1133">Transmembrane helix</keyword>
<name>A0A7Y0FJJ9_9FLAO</name>
<dbReference type="GO" id="GO:0004519">
    <property type="term" value="F:endonuclease activity"/>
    <property type="evidence" value="ECO:0007669"/>
    <property type="project" value="UniProtKB-KW"/>
</dbReference>
<organism evidence="3 4">
    <name type="scientific">Chryseobacterium cheonjiense</name>
    <dbReference type="NCBI Taxonomy" id="2728845"/>
    <lineage>
        <taxon>Bacteria</taxon>
        <taxon>Pseudomonadati</taxon>
        <taxon>Bacteroidota</taxon>
        <taxon>Flavobacteriia</taxon>
        <taxon>Flavobacteriales</taxon>
        <taxon>Weeksellaceae</taxon>
        <taxon>Chryseobacterium group</taxon>
        <taxon>Chryseobacterium</taxon>
    </lineage>
</organism>
<feature type="transmembrane region" description="Helical" evidence="1">
    <location>
        <begin position="34"/>
        <end position="58"/>
    </location>
</feature>
<dbReference type="GO" id="GO:0004527">
    <property type="term" value="F:exonuclease activity"/>
    <property type="evidence" value="ECO:0007669"/>
    <property type="project" value="UniProtKB-KW"/>
</dbReference>
<keyword evidence="4" id="KW-1185">Reference proteome</keyword>
<accession>A0A7Y0FJJ9</accession>
<proteinExistence type="predicted"/>
<dbReference type="EMBL" id="JABBGF010000002">
    <property type="protein sequence ID" value="NML58287.1"/>
    <property type="molecule type" value="Genomic_DNA"/>
</dbReference>
<dbReference type="InterPro" id="IPR036691">
    <property type="entry name" value="Endo/exonu/phosph_ase_sf"/>
</dbReference>
<evidence type="ECO:0000256" key="1">
    <source>
        <dbReference type="SAM" id="Phobius"/>
    </source>
</evidence>